<evidence type="ECO:0000256" key="1">
    <source>
        <dbReference type="ARBA" id="ARBA00023015"/>
    </source>
</evidence>
<dbReference type="EMBL" id="CP162511">
    <property type="protein sequence ID" value="XDI05973.1"/>
    <property type="molecule type" value="Genomic_DNA"/>
</dbReference>
<dbReference type="PROSITE" id="PS50977">
    <property type="entry name" value="HTH_TETR_2"/>
    <property type="match status" value="1"/>
</dbReference>
<evidence type="ECO:0000256" key="2">
    <source>
        <dbReference type="ARBA" id="ARBA00023125"/>
    </source>
</evidence>
<feature type="DNA-binding region" description="H-T-H motif" evidence="4">
    <location>
        <begin position="29"/>
        <end position="48"/>
    </location>
</feature>
<feature type="domain" description="HTH tetR-type" evidence="5">
    <location>
        <begin position="6"/>
        <end position="66"/>
    </location>
</feature>
<evidence type="ECO:0000256" key="4">
    <source>
        <dbReference type="PROSITE-ProRule" id="PRU00335"/>
    </source>
</evidence>
<dbReference type="PANTHER" id="PTHR30055">
    <property type="entry name" value="HTH-TYPE TRANSCRIPTIONAL REGULATOR RUTR"/>
    <property type="match status" value="1"/>
</dbReference>
<dbReference type="InterPro" id="IPR009057">
    <property type="entry name" value="Homeodomain-like_sf"/>
</dbReference>
<accession>A0AB39BIG3</accession>
<organism evidence="6">
    <name type="scientific">Herbiconiux sp. A18JL235</name>
    <dbReference type="NCBI Taxonomy" id="3152363"/>
    <lineage>
        <taxon>Bacteria</taxon>
        <taxon>Bacillati</taxon>
        <taxon>Actinomycetota</taxon>
        <taxon>Actinomycetes</taxon>
        <taxon>Micrococcales</taxon>
        <taxon>Microbacteriaceae</taxon>
        <taxon>Herbiconiux</taxon>
    </lineage>
</organism>
<proteinExistence type="predicted"/>
<dbReference type="AlphaFoldDB" id="A0AB39BIG3"/>
<dbReference type="RefSeq" id="WP_368498362.1">
    <property type="nucleotide sequence ID" value="NZ_CP162511.1"/>
</dbReference>
<dbReference type="Pfam" id="PF00440">
    <property type="entry name" value="TetR_N"/>
    <property type="match status" value="1"/>
</dbReference>
<dbReference type="GO" id="GO:0003700">
    <property type="term" value="F:DNA-binding transcription factor activity"/>
    <property type="evidence" value="ECO:0007669"/>
    <property type="project" value="TreeGrafter"/>
</dbReference>
<evidence type="ECO:0000259" key="5">
    <source>
        <dbReference type="PROSITE" id="PS50977"/>
    </source>
</evidence>
<evidence type="ECO:0000256" key="3">
    <source>
        <dbReference type="ARBA" id="ARBA00023163"/>
    </source>
</evidence>
<dbReference type="Gene3D" id="1.10.357.10">
    <property type="entry name" value="Tetracycline Repressor, domain 2"/>
    <property type="match status" value="1"/>
</dbReference>
<dbReference type="InterPro" id="IPR050109">
    <property type="entry name" value="HTH-type_TetR-like_transc_reg"/>
</dbReference>
<keyword evidence="1" id="KW-0805">Transcription regulation</keyword>
<evidence type="ECO:0000313" key="6">
    <source>
        <dbReference type="EMBL" id="XDI05973.1"/>
    </source>
</evidence>
<keyword evidence="3" id="KW-0804">Transcription</keyword>
<reference evidence="6" key="1">
    <citation type="submission" date="2024-05" db="EMBL/GenBank/DDBJ databases">
        <title>Herbiconiux sp. A18JL235.</title>
        <authorList>
            <person name="Zhang G."/>
        </authorList>
    </citation>
    <scope>NUCLEOTIDE SEQUENCE</scope>
    <source>
        <strain evidence="6">A18JL235</strain>
    </source>
</reference>
<gene>
    <name evidence="6" type="ORF">ABFY20_02425</name>
</gene>
<name>A0AB39BIG3_9MICO</name>
<dbReference type="InterPro" id="IPR001647">
    <property type="entry name" value="HTH_TetR"/>
</dbReference>
<sequence>MAQHKDNAREAILTAFQNLLIESRGTSASLDEVARRAGVTKGGLLYHFGSRRALEDALVDHLEAVAAEDFERMRTAPGGALAYYLPLRDYIDSPLDRATVSVGFLAHDHERARTLLAMMRSRYQELIAADVGDPLLARVALLLGDGLYYETLTTGAVPGDEVDIIDFVNRLRAAPPDAG</sequence>
<keyword evidence="2 4" id="KW-0238">DNA-binding</keyword>
<protein>
    <submittedName>
        <fullName evidence="6">TetR/AcrR family transcriptional regulator</fullName>
    </submittedName>
</protein>
<dbReference type="SUPFAM" id="SSF46689">
    <property type="entry name" value="Homeodomain-like"/>
    <property type="match status" value="1"/>
</dbReference>
<dbReference type="GO" id="GO:0000976">
    <property type="term" value="F:transcription cis-regulatory region binding"/>
    <property type="evidence" value="ECO:0007669"/>
    <property type="project" value="TreeGrafter"/>
</dbReference>
<dbReference type="PANTHER" id="PTHR30055:SF234">
    <property type="entry name" value="HTH-TYPE TRANSCRIPTIONAL REGULATOR BETI"/>
    <property type="match status" value="1"/>
</dbReference>